<sequence length="566" mass="61928">MTVKEVTPVTGSPHHTGFSLVDEAWIPVLDTAGQRREVSLLGLFQQAGELRMIACELPTQTFAILRLALAILHRTTGGPPGEAAWRALWQNRQLPMGEICDYLGEFRDRFDLLHPEHPFYQVADLRAGKGPFGLERLIADVPNGQPYLTTRAGRGMEMIAPAEAARWLVHCQAYDPSGIKTGAAGDPRVSGGKVYPLGVASVGALGGVHLEGDTLLETLLINLVPFAPGWQVADERDLPVWEREAHTAIEEAYATRGPFGLLSLYTWQSRRIRLFGDRTGITGAMICYGDQLDWQDRHLLEPMSVWARSATQEKKQKRTPIYTPRPHDHTRALWRGLQSLLPSAPPAGGSEPPQRLSPVVVQWLAHLAVTGQVEQNRRVRPRATSITYGSQSAVIDEVFSDALTMNVMLLDEQSPLRTTAVDAVADAERAVKQIRMLAANLAIAAGSRDSGTGEADRAAERAYALLDRAFRSWLAQLGPGSDPVGERASWQRLVRQAIVWLGGELVASAGPTAWVGRPGVTRTGETVHYSSSQAEAWFRRGLAAALPMADELQGELRPDQRQEASA</sequence>
<dbReference type="Proteomes" id="UP001432190">
    <property type="component" value="Chromosome"/>
</dbReference>
<dbReference type="CDD" id="cd09729">
    <property type="entry name" value="Cse1_I-E"/>
    <property type="match status" value="1"/>
</dbReference>
<keyword evidence="2" id="KW-1185">Reference proteome</keyword>
<evidence type="ECO:0000313" key="2">
    <source>
        <dbReference type="Proteomes" id="UP001432190"/>
    </source>
</evidence>
<reference evidence="1" key="1">
    <citation type="submission" date="2022-10" db="EMBL/GenBank/DDBJ databases">
        <title>The complete genomes of actinobacterial strains from the NBC collection.</title>
        <authorList>
            <person name="Joergensen T.S."/>
            <person name="Alvarez Arevalo M."/>
            <person name="Sterndorff E.B."/>
            <person name="Faurdal D."/>
            <person name="Vuksanovic O."/>
            <person name="Mourched A.-S."/>
            <person name="Charusanti P."/>
            <person name="Shaw S."/>
            <person name="Blin K."/>
            <person name="Weber T."/>
        </authorList>
    </citation>
    <scope>NUCLEOTIDE SEQUENCE</scope>
    <source>
        <strain evidence="1">NBC_00256</strain>
    </source>
</reference>
<name>A0ABZ1SCZ1_9ACTN</name>
<accession>A0ABZ1SCZ1</accession>
<dbReference type="NCBIfam" id="TIGR02547">
    <property type="entry name" value="casA_cse1"/>
    <property type="match status" value="1"/>
</dbReference>
<dbReference type="InterPro" id="IPR013381">
    <property type="entry name" value="CRISPR-assoc_prot_Cse1"/>
</dbReference>
<proteinExistence type="predicted"/>
<dbReference type="RefSeq" id="WP_328853226.1">
    <property type="nucleotide sequence ID" value="NZ_CP108084.1"/>
</dbReference>
<gene>
    <name evidence="1" type="primary">casA</name>
    <name evidence="1" type="ORF">OG994_11880</name>
</gene>
<dbReference type="Gene3D" id="1.10.132.100">
    <property type="match status" value="1"/>
</dbReference>
<dbReference type="EMBL" id="CP108084">
    <property type="protein sequence ID" value="WUP52164.1"/>
    <property type="molecule type" value="Genomic_DNA"/>
</dbReference>
<evidence type="ECO:0000313" key="1">
    <source>
        <dbReference type="EMBL" id="WUP52164.1"/>
    </source>
</evidence>
<organism evidence="1 2">
    <name type="scientific">Micromonospora globbae</name>
    <dbReference type="NCBI Taxonomy" id="1894969"/>
    <lineage>
        <taxon>Bacteria</taxon>
        <taxon>Bacillati</taxon>
        <taxon>Actinomycetota</taxon>
        <taxon>Actinomycetes</taxon>
        <taxon>Micromonosporales</taxon>
        <taxon>Micromonosporaceae</taxon>
        <taxon>Micromonospora</taxon>
    </lineage>
</organism>
<dbReference type="Pfam" id="PF09481">
    <property type="entry name" value="CRISPR_Cse1"/>
    <property type="match status" value="1"/>
</dbReference>
<protein>
    <submittedName>
        <fullName evidence="1">Type I-E CRISPR-associated protein Cse1/CasA</fullName>
    </submittedName>
</protein>